<feature type="domain" description="BON" evidence="2">
    <location>
        <begin position="143"/>
        <end position="211"/>
    </location>
</feature>
<proteinExistence type="predicted"/>
<dbReference type="Gene3D" id="3.30.1340.30">
    <property type="match status" value="2"/>
</dbReference>
<dbReference type="Pfam" id="PF04972">
    <property type="entry name" value="BON"/>
    <property type="match status" value="2"/>
</dbReference>
<keyword evidence="4" id="KW-1185">Reference proteome</keyword>
<evidence type="ECO:0000313" key="3">
    <source>
        <dbReference type="EMBL" id="QOY89960.1"/>
    </source>
</evidence>
<dbReference type="PROSITE" id="PS50914">
    <property type="entry name" value="BON"/>
    <property type="match status" value="2"/>
</dbReference>
<dbReference type="AlphaFoldDB" id="A0A7S7NUB8"/>
<dbReference type="EMBL" id="CP063849">
    <property type="protein sequence ID" value="QOY89960.1"/>
    <property type="molecule type" value="Genomic_DNA"/>
</dbReference>
<keyword evidence="1" id="KW-0732">Signal</keyword>
<dbReference type="Proteomes" id="UP000593892">
    <property type="component" value="Chromosome"/>
</dbReference>
<evidence type="ECO:0000256" key="1">
    <source>
        <dbReference type="SAM" id="SignalP"/>
    </source>
</evidence>
<name>A0A7S7NUB8_PALFE</name>
<dbReference type="KEGG" id="pfer:IRI77_08390"/>
<feature type="chain" id="PRO_5032931143" evidence="1">
    <location>
        <begin position="24"/>
        <end position="222"/>
    </location>
</feature>
<evidence type="ECO:0000259" key="2">
    <source>
        <dbReference type="PROSITE" id="PS50914"/>
    </source>
</evidence>
<sequence>MKSTKALIGGALTAMLWVAPAFAQKQDEDPIAAAQKTQTPQSVLQMARQVEKEILSLTDYGVFDSITYQIKDYTVTLRGFASRPILKDSAERVVKKIEGVTNVMNEIKVLSLSPNDDVIRARTYVAIYYHPILSRYNPGRGTPLWISPARVAGGITNDPPIGWHPIHIIVNNGNVTLDGVVDNAADQQVAVMQANSVPGVFSVENHIQVTNPSKPKAVKVKK</sequence>
<protein>
    <submittedName>
        <fullName evidence="3">BON domain-containing protein</fullName>
    </submittedName>
</protein>
<dbReference type="InterPro" id="IPR007055">
    <property type="entry name" value="BON_dom"/>
</dbReference>
<dbReference type="InterPro" id="IPR051686">
    <property type="entry name" value="Lipoprotein_DolP"/>
</dbReference>
<feature type="signal peptide" evidence="1">
    <location>
        <begin position="1"/>
        <end position="23"/>
    </location>
</feature>
<gene>
    <name evidence="3" type="ORF">IRI77_08390</name>
</gene>
<dbReference type="RefSeq" id="WP_194451623.1">
    <property type="nucleotide sequence ID" value="NZ_CP063849.1"/>
</dbReference>
<organism evidence="3 4">
    <name type="scientific">Paludibaculum fermentans</name>
    <dbReference type="NCBI Taxonomy" id="1473598"/>
    <lineage>
        <taxon>Bacteria</taxon>
        <taxon>Pseudomonadati</taxon>
        <taxon>Acidobacteriota</taxon>
        <taxon>Terriglobia</taxon>
        <taxon>Bryobacterales</taxon>
        <taxon>Bryobacteraceae</taxon>
        <taxon>Paludibaculum</taxon>
    </lineage>
</organism>
<evidence type="ECO:0000313" key="4">
    <source>
        <dbReference type="Proteomes" id="UP000593892"/>
    </source>
</evidence>
<dbReference type="PANTHER" id="PTHR34606">
    <property type="entry name" value="BON DOMAIN-CONTAINING PROTEIN"/>
    <property type="match status" value="1"/>
</dbReference>
<accession>A0A7S7NUB8</accession>
<dbReference type="PANTHER" id="PTHR34606:SF15">
    <property type="entry name" value="BON DOMAIN-CONTAINING PROTEIN"/>
    <property type="match status" value="1"/>
</dbReference>
<feature type="domain" description="BON" evidence="2">
    <location>
        <begin position="42"/>
        <end position="111"/>
    </location>
</feature>
<reference evidence="3 4" key="1">
    <citation type="submission" date="2020-10" db="EMBL/GenBank/DDBJ databases">
        <title>Complete genome sequence of Paludibaculum fermentans P105T, a facultatively anaerobic acidobacterium capable of dissimilatory Fe(III) reduction.</title>
        <authorList>
            <person name="Dedysh S.N."/>
            <person name="Beletsky A.V."/>
            <person name="Kulichevskaya I.S."/>
            <person name="Mardanov A.V."/>
            <person name="Ravin N.V."/>
        </authorList>
    </citation>
    <scope>NUCLEOTIDE SEQUENCE [LARGE SCALE GENOMIC DNA]</scope>
    <source>
        <strain evidence="3 4">P105</strain>
    </source>
</reference>